<organism evidence="1 2">
    <name type="scientific">Melipona bicolor</name>
    <dbReference type="NCBI Taxonomy" id="60889"/>
    <lineage>
        <taxon>Eukaryota</taxon>
        <taxon>Metazoa</taxon>
        <taxon>Ecdysozoa</taxon>
        <taxon>Arthropoda</taxon>
        <taxon>Hexapoda</taxon>
        <taxon>Insecta</taxon>
        <taxon>Pterygota</taxon>
        <taxon>Neoptera</taxon>
        <taxon>Endopterygota</taxon>
        <taxon>Hymenoptera</taxon>
        <taxon>Apocrita</taxon>
        <taxon>Aculeata</taxon>
        <taxon>Apoidea</taxon>
        <taxon>Anthophila</taxon>
        <taxon>Apidae</taxon>
        <taxon>Melipona</taxon>
    </lineage>
</organism>
<evidence type="ECO:0000313" key="2">
    <source>
        <dbReference type="Proteomes" id="UP001177670"/>
    </source>
</evidence>
<proteinExistence type="predicted"/>
<accession>A0AA40G6N2</accession>
<sequence length="133" mass="15263">MSRTRIKSQQSGQSWPLMRRAIPFDTTAKRQLKYRLQQELIIAKQKCGCAKRQKSSPGRRAWNVQTAVFDNSYRCCNLQQNSKNSVTLKRVTRVILGCPTSDAIFLETELTENNATGILRNRNEKFNGNVLQN</sequence>
<dbReference type="EMBL" id="JAHYIQ010000005">
    <property type="protein sequence ID" value="KAK1132070.1"/>
    <property type="molecule type" value="Genomic_DNA"/>
</dbReference>
<protein>
    <submittedName>
        <fullName evidence="1">Uncharacterized protein</fullName>
    </submittedName>
</protein>
<reference evidence="1" key="1">
    <citation type="submission" date="2021-10" db="EMBL/GenBank/DDBJ databases">
        <title>Melipona bicolor Genome sequencing and assembly.</title>
        <authorList>
            <person name="Araujo N.S."/>
            <person name="Arias M.C."/>
        </authorList>
    </citation>
    <scope>NUCLEOTIDE SEQUENCE</scope>
    <source>
        <strain evidence="1">USP_2M_L1-L4_2017</strain>
        <tissue evidence="1">Whole body</tissue>
    </source>
</reference>
<comment type="caution">
    <text evidence="1">The sequence shown here is derived from an EMBL/GenBank/DDBJ whole genome shotgun (WGS) entry which is preliminary data.</text>
</comment>
<keyword evidence="2" id="KW-1185">Reference proteome</keyword>
<dbReference type="Proteomes" id="UP001177670">
    <property type="component" value="Unassembled WGS sequence"/>
</dbReference>
<gene>
    <name evidence="1" type="ORF">K0M31_016208</name>
</gene>
<name>A0AA40G6N2_9HYME</name>
<dbReference type="AlphaFoldDB" id="A0AA40G6N2"/>
<evidence type="ECO:0000313" key="1">
    <source>
        <dbReference type="EMBL" id="KAK1132070.1"/>
    </source>
</evidence>